<protein>
    <submittedName>
        <fullName evidence="2">Ribosome maturation factor RimP</fullName>
    </submittedName>
</protein>
<feature type="non-terminal residue" evidence="2">
    <location>
        <position position="1"/>
    </location>
</feature>
<comment type="caution">
    <text evidence="2">The sequence shown here is derived from an EMBL/GenBank/DDBJ whole genome shotgun (WGS) entry which is preliminary data.</text>
</comment>
<dbReference type="EMBL" id="JBHTHM010001202">
    <property type="protein sequence ID" value="MFD0786186.1"/>
    <property type="molecule type" value="Genomic_DNA"/>
</dbReference>
<evidence type="ECO:0000313" key="3">
    <source>
        <dbReference type="Proteomes" id="UP001597053"/>
    </source>
</evidence>
<evidence type="ECO:0000313" key="2">
    <source>
        <dbReference type="EMBL" id="MFD0786186.1"/>
    </source>
</evidence>
<accession>A0ABW3A6I7</accession>
<dbReference type="Proteomes" id="UP001597053">
    <property type="component" value="Unassembled WGS sequence"/>
</dbReference>
<proteinExistence type="predicted"/>
<gene>
    <name evidence="2" type="ORF">ACFQZ8_19990</name>
</gene>
<name>A0ABW3A6I7_9ACTN</name>
<organism evidence="2 3">
    <name type="scientific">Micromonospora azadirachtae</name>
    <dbReference type="NCBI Taxonomy" id="1970735"/>
    <lineage>
        <taxon>Bacteria</taxon>
        <taxon>Bacillati</taxon>
        <taxon>Actinomycetota</taxon>
        <taxon>Actinomycetes</taxon>
        <taxon>Micromonosporales</taxon>
        <taxon>Micromonosporaceae</taxon>
        <taxon>Micromonospora</taxon>
    </lineage>
</organism>
<reference evidence="3" key="1">
    <citation type="journal article" date="2019" name="Int. J. Syst. Evol. Microbiol.">
        <title>The Global Catalogue of Microorganisms (GCM) 10K type strain sequencing project: providing services to taxonomists for standard genome sequencing and annotation.</title>
        <authorList>
            <consortium name="The Broad Institute Genomics Platform"/>
            <consortium name="The Broad Institute Genome Sequencing Center for Infectious Disease"/>
            <person name="Wu L."/>
            <person name="Ma J."/>
        </authorList>
    </citation>
    <scope>NUCLEOTIDE SEQUENCE [LARGE SCALE GENOMIC DNA]</scope>
    <source>
        <strain evidence="3">JCM 32148</strain>
    </source>
</reference>
<sequence>QRGEQPAGDRQVTGRIVAADDEHVVLETDTGRTEWAYAELGPGRVQVEFSRLDEIDEADEFGDTGETGDSDEIDDEDVEDEER</sequence>
<keyword evidence="3" id="KW-1185">Reference proteome</keyword>
<feature type="region of interest" description="Disordered" evidence="1">
    <location>
        <begin position="51"/>
        <end position="83"/>
    </location>
</feature>
<feature type="compositionally biased region" description="Acidic residues" evidence="1">
    <location>
        <begin position="54"/>
        <end position="83"/>
    </location>
</feature>
<evidence type="ECO:0000256" key="1">
    <source>
        <dbReference type="SAM" id="MobiDB-lite"/>
    </source>
</evidence>